<protein>
    <submittedName>
        <fullName evidence="2">Uncharacterized protein</fullName>
    </submittedName>
</protein>
<feature type="region of interest" description="Disordered" evidence="1">
    <location>
        <begin position="439"/>
        <end position="472"/>
    </location>
</feature>
<accession>A0A8J6DZP8</accession>
<gene>
    <name evidence="2" type="ORF">J8273_6956</name>
</gene>
<feature type="compositionally biased region" description="Low complexity" evidence="1">
    <location>
        <begin position="704"/>
        <end position="716"/>
    </location>
</feature>
<feature type="region of interest" description="Disordered" evidence="1">
    <location>
        <begin position="386"/>
        <end position="413"/>
    </location>
</feature>
<evidence type="ECO:0000313" key="3">
    <source>
        <dbReference type="Proteomes" id="UP000717585"/>
    </source>
</evidence>
<organism evidence="2 3">
    <name type="scientific">Carpediemonas membranifera</name>
    <dbReference type="NCBI Taxonomy" id="201153"/>
    <lineage>
        <taxon>Eukaryota</taxon>
        <taxon>Metamonada</taxon>
        <taxon>Carpediemonas-like organisms</taxon>
        <taxon>Carpediemonas</taxon>
    </lineage>
</organism>
<evidence type="ECO:0000313" key="2">
    <source>
        <dbReference type="EMBL" id="KAG9390716.1"/>
    </source>
</evidence>
<feature type="compositionally biased region" description="Polar residues" evidence="1">
    <location>
        <begin position="331"/>
        <end position="342"/>
    </location>
</feature>
<feature type="region of interest" description="Disordered" evidence="1">
    <location>
        <begin position="864"/>
        <end position="887"/>
    </location>
</feature>
<reference evidence="2" key="1">
    <citation type="submission" date="2021-05" db="EMBL/GenBank/DDBJ databases">
        <title>A free-living protist that lacks canonical eukaryotic 1 DNA replication and segregation systems.</title>
        <authorList>
            <person name="Salas-Leiva D.E."/>
            <person name="Tromer E.C."/>
            <person name="Curtis B.A."/>
            <person name="Jerlstrom-Hultqvist J."/>
            <person name="Kolisko M."/>
            <person name="Yi Z."/>
            <person name="Salas-Leiva J.S."/>
            <person name="Gallot-Lavallee L."/>
            <person name="Kops G.J.P.L."/>
            <person name="Archibald J.M."/>
            <person name="Simpson A.G.B."/>
            <person name="Roger A.J."/>
        </authorList>
    </citation>
    <scope>NUCLEOTIDE SEQUENCE</scope>
    <source>
        <strain evidence="2">BICM</strain>
    </source>
</reference>
<feature type="region of interest" description="Disordered" evidence="1">
    <location>
        <begin position="488"/>
        <end position="519"/>
    </location>
</feature>
<keyword evidence="3" id="KW-1185">Reference proteome</keyword>
<dbReference type="AlphaFoldDB" id="A0A8J6DZP8"/>
<feature type="compositionally biased region" description="Polar residues" evidence="1">
    <location>
        <begin position="868"/>
        <end position="880"/>
    </location>
</feature>
<feature type="region of interest" description="Disordered" evidence="1">
    <location>
        <begin position="324"/>
        <end position="347"/>
    </location>
</feature>
<feature type="compositionally biased region" description="Basic and acidic residues" evidence="1">
    <location>
        <begin position="646"/>
        <end position="658"/>
    </location>
</feature>
<dbReference type="EMBL" id="JAHDYR010000062">
    <property type="protein sequence ID" value="KAG9390716.1"/>
    <property type="molecule type" value="Genomic_DNA"/>
</dbReference>
<comment type="caution">
    <text evidence="2">The sequence shown here is derived from an EMBL/GenBank/DDBJ whole genome shotgun (WGS) entry which is preliminary data.</text>
</comment>
<dbReference type="Proteomes" id="UP000717585">
    <property type="component" value="Unassembled WGS sequence"/>
</dbReference>
<proteinExistence type="predicted"/>
<evidence type="ECO:0000256" key="1">
    <source>
        <dbReference type="SAM" id="MobiDB-lite"/>
    </source>
</evidence>
<name>A0A8J6DZP8_9EUKA</name>
<feature type="region of interest" description="Disordered" evidence="1">
    <location>
        <begin position="601"/>
        <end position="727"/>
    </location>
</feature>
<sequence>MEHDIDFFLPSECNEIFQSDYEAAMNANVPTRLMIQLQQALDQLKDDAMTDTPLIEDIRQRISKFPSANSIVPVVILLASCRRSFTSAKAKLLSFAIGTLQGNPSRDTHVMVHIIHTILALAARSQTCPDADLSSLCDTISGHILPRDGNLLQLVHPVIISVMDATTQAQAAAACACLSGLLGSVQTHPRHVLTEAFTQALALTVDGPMNSTLRVSLRQRLLSAPPSSLVLLPDTAGVLLEDHLVAVTQGRSGPCRTACLTLPGLVSVISRGELPYVAQSVWGWVKYLSGPGKASIGTSGSVRKTAVDSLGRLWEWAKGEGAVDGPLDPLQTGNGRWNTPGWSASIDDMGDMTDTGEDMTLMTPDNMRTFRNSSSQSHIVHADTIGVGTDTGPNTPTLKDAASQGSGTAVGTGVEATTVPSESVSVDAAVDVAETGAGVGHGVGAGEDESLDAVGPSAESVGTGAAPAEGQSDHLEQLAEIPIAAETVEQTQSSPGGPVQKPCADSPAPTAAPTRPEEDKAVLTAVLSPIIEEAGMSSGWEDESAVELEEGDSTGVPLAISPLKLSSSNLAAGQTVESGVEEELEEFDDIDDVEEAEAEAVTLTPAGMTSTRDSTHPGLGSHGQYRVEDDVSEAEDSVNHGWGRATVDRREEAVDASRRRASTRRSALSQQTERFDPDAGPAPLTQSHAPAMAPSYAPVTQPRSQNQSGNKQSQSGTGMPSVMSKSGVMTADDLYTDTGARKMTRKVPDFEGALGLSSIQVPAEMSRVDEDFVRTHVSESLSAIDQVVSDLAQADPDSLEKIDYHAALGRVRFQHKTNLDALAKETMLQLEDLRQSFMKQVMDLQKTARHSISRAAAASAVPVATRTEATATDSPATQASGVDPRHDLGDSRLISLSHGPSMITAGPTTGSTLLSRARSPGLARRSSMIGQSPSVLYAQRMSSLETKLAQFKRRHRGLDRFS</sequence>